<feature type="compositionally biased region" description="Acidic residues" evidence="2">
    <location>
        <begin position="206"/>
        <end position="235"/>
    </location>
</feature>
<evidence type="ECO:0008006" key="5">
    <source>
        <dbReference type="Google" id="ProtNLM"/>
    </source>
</evidence>
<proteinExistence type="predicted"/>
<gene>
    <name evidence="3" type="ORF">D9615_010630</name>
</gene>
<reference evidence="3 4" key="1">
    <citation type="journal article" date="2020" name="ISME J.">
        <title>Uncovering the hidden diversity of litter-decomposition mechanisms in mushroom-forming fungi.</title>
        <authorList>
            <person name="Floudas D."/>
            <person name="Bentzer J."/>
            <person name="Ahren D."/>
            <person name="Johansson T."/>
            <person name="Persson P."/>
            <person name="Tunlid A."/>
        </authorList>
    </citation>
    <scope>NUCLEOTIDE SEQUENCE [LARGE SCALE GENOMIC DNA]</scope>
    <source>
        <strain evidence="3 4">CBS 661.87</strain>
    </source>
</reference>
<keyword evidence="1" id="KW-0175">Coiled coil</keyword>
<dbReference type="EMBL" id="JAACJP010000075">
    <property type="protein sequence ID" value="KAF5366695.1"/>
    <property type="molecule type" value="Genomic_DNA"/>
</dbReference>
<feature type="region of interest" description="Disordered" evidence="2">
    <location>
        <begin position="204"/>
        <end position="357"/>
    </location>
</feature>
<keyword evidence="4" id="KW-1185">Reference proteome</keyword>
<feature type="compositionally biased region" description="Pro residues" evidence="2">
    <location>
        <begin position="314"/>
        <end position="323"/>
    </location>
</feature>
<dbReference type="AlphaFoldDB" id="A0A8H5LQX4"/>
<organism evidence="3 4">
    <name type="scientific">Tricholomella constricta</name>
    <dbReference type="NCBI Taxonomy" id="117010"/>
    <lineage>
        <taxon>Eukaryota</taxon>
        <taxon>Fungi</taxon>
        <taxon>Dikarya</taxon>
        <taxon>Basidiomycota</taxon>
        <taxon>Agaricomycotina</taxon>
        <taxon>Agaricomycetes</taxon>
        <taxon>Agaricomycetidae</taxon>
        <taxon>Agaricales</taxon>
        <taxon>Tricholomatineae</taxon>
        <taxon>Lyophyllaceae</taxon>
        <taxon>Tricholomella</taxon>
    </lineage>
</organism>
<evidence type="ECO:0000256" key="1">
    <source>
        <dbReference type="SAM" id="Coils"/>
    </source>
</evidence>
<evidence type="ECO:0000256" key="2">
    <source>
        <dbReference type="SAM" id="MobiDB-lite"/>
    </source>
</evidence>
<feature type="region of interest" description="Disordered" evidence="2">
    <location>
        <begin position="689"/>
        <end position="715"/>
    </location>
</feature>
<comment type="caution">
    <text evidence="3">The sequence shown here is derived from an EMBL/GenBank/DDBJ whole genome shotgun (WGS) entry which is preliminary data.</text>
</comment>
<protein>
    <recommendedName>
        <fullName evidence="5">Zn(2)-C6 fungal-type domain-containing protein</fullName>
    </recommendedName>
</protein>
<dbReference type="PANTHER" id="PTHR48209">
    <property type="entry name" value="AGL056WP"/>
    <property type="match status" value="1"/>
</dbReference>
<feature type="coiled-coil region" evidence="1">
    <location>
        <begin position="443"/>
        <end position="572"/>
    </location>
</feature>
<feature type="compositionally biased region" description="Acidic residues" evidence="2">
    <location>
        <begin position="242"/>
        <end position="260"/>
    </location>
</feature>
<evidence type="ECO:0000313" key="3">
    <source>
        <dbReference type="EMBL" id="KAF5366695.1"/>
    </source>
</evidence>
<name>A0A8H5LQX4_9AGAR</name>
<evidence type="ECO:0000313" key="4">
    <source>
        <dbReference type="Proteomes" id="UP000565441"/>
    </source>
</evidence>
<dbReference type="Proteomes" id="UP000565441">
    <property type="component" value="Unassembled WGS sequence"/>
</dbReference>
<dbReference type="SUPFAM" id="SSF57997">
    <property type="entry name" value="Tropomyosin"/>
    <property type="match status" value="1"/>
</dbReference>
<accession>A0A8H5LQX4</accession>
<sequence>MRLIKKIIDVSWNRRVPCRQDSIIFLCVASPGVSDETTLPITSALPVVRRPRSLTPPRYLEPLADPASAPARAQLSWISKISEVDFGEALWKAQKDKVSYKWCIGRAPCVSCAQRGDPCTFAKTNRSSFLPCMRCRNRRVHCTLSYEYAAYRLEQVFGIPSSWTHARIAENWGLGHESRRALPWAQLRSRIRSPFFNRGALHVVEDDWDDDDDDDEEDEIDDDDEEDEGDEEQEDGDKQEKDETEDDDEEEEKEETEENDKEGNERVVKPKQRSGKGVGKIFTIRIPARRPAIRPTSAIPDMRPLQPVAHTPRPLRPSPPLSPGPSRHSQRWSPRPSRPSRPPLRSSPGPPPSPVVALLSLSGAAPLRHVSASHPSISAALESTSLVPGVDTPFSPAIQMTSSPTAESSPVPGKSNLPMSPIWAAPPVVNISDASKDRLVQLYNDLAARIVRQNDAYAVLEEKSAVAETRCKALEEKSAVAETRCKALGEKSAVAETRCKALEEKSAVAETRCKALEEKSAVAETRCRYLEEQLAVAQSRQDDQREQWASRCRDLEQQLAVAQSRQKDSEAVGGDLQGQVDTWKDIAMWERRHGHAVEARESIVLSCVLSSSIYLEIIQNEHDSVNGVSQFTLDHLHRNMRKAVRTGLYGLPKHRPITDGIVFQDPTIDLPSDDTLAKRMLEEYDIRRRRHDAEEDSEEDSKRNARLRSPDPPSSEVLLQQMWEEYHDNRQRDAGEDLNMNARLRSPDSELLLQQMWEEYHDTRQMQTRM</sequence>